<dbReference type="Pfam" id="PF04970">
    <property type="entry name" value="LRAT"/>
    <property type="match status" value="1"/>
</dbReference>
<dbReference type="EMBL" id="VCAZ01000008">
    <property type="protein sequence ID" value="TSK28197.1"/>
    <property type="molecule type" value="Genomic_DNA"/>
</dbReference>
<reference evidence="3 4" key="1">
    <citation type="journal article" date="2019" name="Genome Biol. Evol.">
        <title>Whole-Genome Sequencing of the Giant Devil Catfish, Bagarius yarrelli.</title>
        <authorList>
            <person name="Jiang W."/>
            <person name="Lv Y."/>
            <person name="Cheng L."/>
            <person name="Yang K."/>
            <person name="Chao B."/>
            <person name="Wang X."/>
            <person name="Li Y."/>
            <person name="Pan X."/>
            <person name="You X."/>
            <person name="Zhang Y."/>
            <person name="Yang J."/>
            <person name="Li J."/>
            <person name="Zhang X."/>
            <person name="Liu S."/>
            <person name="Sun C."/>
            <person name="Yang J."/>
            <person name="Shi Q."/>
        </authorList>
    </citation>
    <scope>NUCLEOTIDE SEQUENCE [LARGE SCALE GENOMIC DNA]</scope>
    <source>
        <strain evidence="3">JWS20170419001</strain>
        <tissue evidence="3">Muscle</tissue>
    </source>
</reference>
<proteinExistence type="predicted"/>
<dbReference type="AlphaFoldDB" id="A0A556TNS8"/>
<feature type="domain" description="LRAT" evidence="2">
    <location>
        <begin position="103"/>
        <end position="198"/>
    </location>
</feature>
<evidence type="ECO:0000256" key="1">
    <source>
        <dbReference type="SAM" id="MobiDB-lite"/>
    </source>
</evidence>
<dbReference type="OrthoDB" id="6157531at2759"/>
<comment type="caution">
    <text evidence="3">The sequence shown here is derived from an EMBL/GenBank/DDBJ whole genome shotgun (WGS) entry which is preliminary data.</text>
</comment>
<dbReference type="PANTHER" id="PTHR46341">
    <property type="entry name" value="PROTEIN FAM84B-RELATED"/>
    <property type="match status" value="1"/>
</dbReference>
<evidence type="ECO:0000259" key="2">
    <source>
        <dbReference type="PROSITE" id="PS51934"/>
    </source>
</evidence>
<organism evidence="3 4">
    <name type="scientific">Bagarius yarrelli</name>
    <name type="common">Goonch</name>
    <name type="synonym">Bagrus yarrelli</name>
    <dbReference type="NCBI Taxonomy" id="175774"/>
    <lineage>
        <taxon>Eukaryota</taxon>
        <taxon>Metazoa</taxon>
        <taxon>Chordata</taxon>
        <taxon>Craniata</taxon>
        <taxon>Vertebrata</taxon>
        <taxon>Euteleostomi</taxon>
        <taxon>Actinopterygii</taxon>
        <taxon>Neopterygii</taxon>
        <taxon>Teleostei</taxon>
        <taxon>Ostariophysi</taxon>
        <taxon>Siluriformes</taxon>
        <taxon>Sisoridae</taxon>
        <taxon>Sisorinae</taxon>
        <taxon>Bagarius</taxon>
    </lineage>
</organism>
<accession>A0A556TNS8</accession>
<evidence type="ECO:0000313" key="3">
    <source>
        <dbReference type="EMBL" id="TSK28197.1"/>
    </source>
</evidence>
<gene>
    <name evidence="3" type="ORF">Baya_2384</name>
</gene>
<name>A0A556TNS8_BAGYA</name>
<sequence>MGNHIEKLAHLSYAEVPTAEPSGTDAEDNGSRIGVSYIFSTDDDDDDALADGRTDERTPPPPSHELECAVYHTAVCVYERCARDLCAHSAESLINKCVPGDVLEFVAAGQSPHWAVYIGDFQLVHLHRAEVKCGLVMDASRGRLCRIVNQLYKFEPLSAAAVVRNATEHVGLKERELSWRNSECFAAWCKFGRREFKMGGELRIGKQPYKLKLRLDGKHAHELEFQSLEDAIMERRRRDRVDKPEVLNELEGRR</sequence>
<dbReference type="PROSITE" id="PS51934">
    <property type="entry name" value="LRAT"/>
    <property type="match status" value="1"/>
</dbReference>
<dbReference type="InterPro" id="IPR043299">
    <property type="entry name" value="LRATD1_LRATD2"/>
</dbReference>
<dbReference type="PANTHER" id="PTHR46341:SF2">
    <property type="entry name" value="PROTEIN LRATD2"/>
    <property type="match status" value="1"/>
</dbReference>
<feature type="region of interest" description="Disordered" evidence="1">
    <location>
        <begin position="40"/>
        <end position="63"/>
    </location>
</feature>
<evidence type="ECO:0000313" key="4">
    <source>
        <dbReference type="Proteomes" id="UP000319801"/>
    </source>
</evidence>
<dbReference type="Proteomes" id="UP000319801">
    <property type="component" value="Unassembled WGS sequence"/>
</dbReference>
<dbReference type="Gene3D" id="3.90.1720.10">
    <property type="entry name" value="endopeptidase domain like (from Nostoc punctiforme)"/>
    <property type="match status" value="1"/>
</dbReference>
<protein>
    <submittedName>
        <fullName evidence="3">Protein FAM84B</fullName>
    </submittedName>
</protein>
<keyword evidence="4" id="KW-1185">Reference proteome</keyword>
<dbReference type="InterPro" id="IPR007053">
    <property type="entry name" value="LRAT_dom"/>
</dbReference>